<sequence length="51" mass="5886">MCTFIYFSRNGSNRIGMFSEHMAIKSLLTFESHITMNACAKLISISCFWVF</sequence>
<name>A0A653D0E5_CALMS</name>
<gene>
    <name evidence="1" type="ORF">CALMAC_LOCUS13354</name>
</gene>
<evidence type="ECO:0000313" key="2">
    <source>
        <dbReference type="Proteomes" id="UP000410492"/>
    </source>
</evidence>
<organism evidence="1 2">
    <name type="scientific">Callosobruchus maculatus</name>
    <name type="common">Southern cowpea weevil</name>
    <name type="synonym">Pulse bruchid</name>
    <dbReference type="NCBI Taxonomy" id="64391"/>
    <lineage>
        <taxon>Eukaryota</taxon>
        <taxon>Metazoa</taxon>
        <taxon>Ecdysozoa</taxon>
        <taxon>Arthropoda</taxon>
        <taxon>Hexapoda</taxon>
        <taxon>Insecta</taxon>
        <taxon>Pterygota</taxon>
        <taxon>Neoptera</taxon>
        <taxon>Endopterygota</taxon>
        <taxon>Coleoptera</taxon>
        <taxon>Polyphaga</taxon>
        <taxon>Cucujiformia</taxon>
        <taxon>Chrysomeloidea</taxon>
        <taxon>Chrysomelidae</taxon>
        <taxon>Bruchinae</taxon>
        <taxon>Bruchini</taxon>
        <taxon>Callosobruchus</taxon>
    </lineage>
</organism>
<dbReference type="Proteomes" id="UP000410492">
    <property type="component" value="Unassembled WGS sequence"/>
</dbReference>
<protein>
    <submittedName>
        <fullName evidence="1">Uncharacterized protein</fullName>
    </submittedName>
</protein>
<proteinExistence type="predicted"/>
<keyword evidence="2" id="KW-1185">Reference proteome</keyword>
<accession>A0A653D0E5</accession>
<reference evidence="1 2" key="1">
    <citation type="submission" date="2019-01" db="EMBL/GenBank/DDBJ databases">
        <authorList>
            <person name="Sayadi A."/>
        </authorList>
    </citation>
    <scope>NUCLEOTIDE SEQUENCE [LARGE SCALE GENOMIC DNA]</scope>
</reference>
<dbReference type="AlphaFoldDB" id="A0A653D0E5"/>
<evidence type="ECO:0000313" key="1">
    <source>
        <dbReference type="EMBL" id="VEN53603.1"/>
    </source>
</evidence>
<dbReference type="EMBL" id="CAACVG010009572">
    <property type="protein sequence ID" value="VEN53603.1"/>
    <property type="molecule type" value="Genomic_DNA"/>
</dbReference>